<reference evidence="1" key="1">
    <citation type="submission" date="2022-07" db="EMBL/GenBank/DDBJ databases">
        <title>Phylogenomic reconstructions and comparative analyses of Kickxellomycotina fungi.</title>
        <authorList>
            <person name="Reynolds N.K."/>
            <person name="Stajich J.E."/>
            <person name="Barry K."/>
            <person name="Grigoriev I.V."/>
            <person name="Crous P."/>
            <person name="Smith M.E."/>
        </authorList>
    </citation>
    <scope>NUCLEOTIDE SEQUENCE</scope>
    <source>
        <strain evidence="1">CBS 190363</strain>
    </source>
</reference>
<protein>
    <submittedName>
        <fullName evidence="1">Uncharacterized protein</fullName>
    </submittedName>
</protein>
<name>A0ACC1LTQ6_9FUNG</name>
<evidence type="ECO:0000313" key="1">
    <source>
        <dbReference type="EMBL" id="KAJ2879437.1"/>
    </source>
</evidence>
<dbReference type="Proteomes" id="UP001139981">
    <property type="component" value="Unassembled WGS sequence"/>
</dbReference>
<evidence type="ECO:0000313" key="2">
    <source>
        <dbReference type="Proteomes" id="UP001139981"/>
    </source>
</evidence>
<sequence length="149" mass="15198">MSGDPSSSPALGHDSDGEDFNMTGVDEYNLLPATPMPFSPPPMTVGRNRQQQQQQQQRGRVAGGGGGGRSSNAILSSSPRLGFSDMPSTPGGGLQQFGSSQLALGGMAGSQSDMLSSQLDSMSMNVQGAGRAGSGHRRGDLGSRAQALS</sequence>
<organism evidence="1 2">
    <name type="scientific">Coemansia aciculifera</name>
    <dbReference type="NCBI Taxonomy" id="417176"/>
    <lineage>
        <taxon>Eukaryota</taxon>
        <taxon>Fungi</taxon>
        <taxon>Fungi incertae sedis</taxon>
        <taxon>Zoopagomycota</taxon>
        <taxon>Kickxellomycotina</taxon>
        <taxon>Kickxellomycetes</taxon>
        <taxon>Kickxellales</taxon>
        <taxon>Kickxellaceae</taxon>
        <taxon>Coemansia</taxon>
    </lineage>
</organism>
<feature type="non-terminal residue" evidence="1">
    <location>
        <position position="149"/>
    </location>
</feature>
<keyword evidence="2" id="KW-1185">Reference proteome</keyword>
<dbReference type="EMBL" id="JANBVB010003313">
    <property type="protein sequence ID" value="KAJ2879437.1"/>
    <property type="molecule type" value="Genomic_DNA"/>
</dbReference>
<accession>A0ACC1LTQ6</accession>
<gene>
    <name evidence="1" type="ORF">IWW38_006119</name>
</gene>
<comment type="caution">
    <text evidence="1">The sequence shown here is derived from an EMBL/GenBank/DDBJ whole genome shotgun (WGS) entry which is preliminary data.</text>
</comment>
<proteinExistence type="predicted"/>